<dbReference type="GO" id="GO:0009253">
    <property type="term" value="P:peptidoglycan catabolic process"/>
    <property type="evidence" value="ECO:0007669"/>
    <property type="project" value="InterPro"/>
</dbReference>
<accession>A0A9X2BSI2</accession>
<keyword evidence="1" id="KW-0378">Hydrolase</keyword>
<dbReference type="SMART" id="SM00646">
    <property type="entry name" value="Ami_3"/>
    <property type="match status" value="1"/>
</dbReference>
<dbReference type="AlphaFoldDB" id="A0A9X2BSI2"/>
<dbReference type="Proteomes" id="UP001139534">
    <property type="component" value="Unassembled WGS sequence"/>
</dbReference>
<reference evidence="4" key="1">
    <citation type="submission" date="2022-04" db="EMBL/GenBank/DDBJ databases">
        <authorList>
            <person name="Seo M.-J."/>
        </authorList>
    </citation>
    <scope>NUCLEOTIDE SEQUENCE</scope>
    <source>
        <strain evidence="4">MBLB2552</strain>
    </source>
</reference>
<dbReference type="Pfam" id="PF01520">
    <property type="entry name" value="Amidase_3"/>
    <property type="match status" value="1"/>
</dbReference>
<name>A0A9X2BSI2_9BACL</name>
<proteinExistence type="predicted"/>
<organism evidence="4 5">
    <name type="scientific">Paenibacillus mellifer</name>
    <dbReference type="NCBI Taxonomy" id="2937794"/>
    <lineage>
        <taxon>Bacteria</taxon>
        <taxon>Bacillati</taxon>
        <taxon>Bacillota</taxon>
        <taxon>Bacilli</taxon>
        <taxon>Bacillales</taxon>
        <taxon>Paenibacillaceae</taxon>
        <taxon>Paenibacillus</taxon>
    </lineage>
</organism>
<dbReference type="Gene3D" id="3.40.630.40">
    <property type="entry name" value="Zn-dependent exopeptidases"/>
    <property type="match status" value="1"/>
</dbReference>
<evidence type="ECO:0000259" key="3">
    <source>
        <dbReference type="SMART" id="SM00646"/>
    </source>
</evidence>
<dbReference type="CDD" id="cd02696">
    <property type="entry name" value="MurNAc-LAA"/>
    <property type="match status" value="1"/>
</dbReference>
<keyword evidence="2" id="KW-0732">Signal</keyword>
<dbReference type="PANTHER" id="PTHR30404">
    <property type="entry name" value="N-ACETYLMURAMOYL-L-ALANINE AMIDASE"/>
    <property type="match status" value="1"/>
</dbReference>
<dbReference type="PANTHER" id="PTHR30404:SF0">
    <property type="entry name" value="N-ACETYLMURAMOYL-L-ALANINE AMIDASE AMIC"/>
    <property type="match status" value="1"/>
</dbReference>
<evidence type="ECO:0000313" key="5">
    <source>
        <dbReference type="Proteomes" id="UP001139534"/>
    </source>
</evidence>
<gene>
    <name evidence="4" type="ORF">M0651_22270</name>
</gene>
<dbReference type="InterPro" id="IPR002508">
    <property type="entry name" value="MurNAc-LAA_cat"/>
</dbReference>
<evidence type="ECO:0000256" key="1">
    <source>
        <dbReference type="ARBA" id="ARBA00022801"/>
    </source>
</evidence>
<sequence length="233" mass="26160">MGKMTRSLLAIMMTFPIVLGLGSAPAAADEGKDLRHAFPEPVILIDAGHGGIDGGTSYEQILEKDINLEIGRRLYVVLRSHGYRAILNRTGDYALSDDNRWLRSRSRHMRDLAQRKELSEQLPASIVVSLHVNWGRNKSKRGPLVLHQNEGRSVVLADSIQRSLERFYQLEAARIPEHGKPFYLLNHIDCPAVIVETGFLSNAEDRAILTNGRGQQRIAEALYRGISEYFTVM</sequence>
<dbReference type="SUPFAM" id="SSF53187">
    <property type="entry name" value="Zn-dependent exopeptidases"/>
    <property type="match status" value="1"/>
</dbReference>
<dbReference type="EMBL" id="JALPRK010000032">
    <property type="protein sequence ID" value="MCK8489902.1"/>
    <property type="molecule type" value="Genomic_DNA"/>
</dbReference>
<dbReference type="InterPro" id="IPR050695">
    <property type="entry name" value="N-acetylmuramoyl_amidase_3"/>
</dbReference>
<feature type="signal peptide" evidence="2">
    <location>
        <begin position="1"/>
        <end position="28"/>
    </location>
</feature>
<evidence type="ECO:0000256" key="2">
    <source>
        <dbReference type="SAM" id="SignalP"/>
    </source>
</evidence>
<feature type="chain" id="PRO_5040973701" evidence="2">
    <location>
        <begin position="29"/>
        <end position="233"/>
    </location>
</feature>
<dbReference type="GO" id="GO:0030288">
    <property type="term" value="C:outer membrane-bounded periplasmic space"/>
    <property type="evidence" value="ECO:0007669"/>
    <property type="project" value="TreeGrafter"/>
</dbReference>
<feature type="domain" description="MurNAc-LAA" evidence="3">
    <location>
        <begin position="116"/>
        <end position="227"/>
    </location>
</feature>
<comment type="caution">
    <text evidence="4">The sequence shown here is derived from an EMBL/GenBank/DDBJ whole genome shotgun (WGS) entry which is preliminary data.</text>
</comment>
<dbReference type="GO" id="GO:0008745">
    <property type="term" value="F:N-acetylmuramoyl-L-alanine amidase activity"/>
    <property type="evidence" value="ECO:0007669"/>
    <property type="project" value="InterPro"/>
</dbReference>
<evidence type="ECO:0000313" key="4">
    <source>
        <dbReference type="EMBL" id="MCK8489902.1"/>
    </source>
</evidence>
<protein>
    <submittedName>
        <fullName evidence="4">N-acetylmuramoyl-L-alanine amidase</fullName>
    </submittedName>
</protein>
<keyword evidence="5" id="KW-1185">Reference proteome</keyword>